<sequence length="155" mass="16580">MDAMQAVQVRRGSGFGAYAAAAWGVLFALVHVYWVLGGRAGLPAGLDLHDNVPLLVIDVIAIPVSFAAAVLALAVVQPWGGRLPRKWLKLGVWGTAGLLLVHALPSVPDWVALAAGSKTVSDFSTDERFVTLLYEPWFITGGILFCLAGLAFRRR</sequence>
<proteinExistence type="predicted"/>
<feature type="transmembrane region" description="Helical" evidence="1">
    <location>
        <begin position="87"/>
        <end position="104"/>
    </location>
</feature>
<feature type="transmembrane region" description="Helical" evidence="1">
    <location>
        <begin position="54"/>
        <end position="75"/>
    </location>
</feature>
<keyword evidence="1" id="KW-0812">Transmembrane</keyword>
<dbReference type="Pfam" id="PF13160">
    <property type="entry name" value="DUF3995"/>
    <property type="match status" value="1"/>
</dbReference>
<dbReference type="InterPro" id="IPR025058">
    <property type="entry name" value="DUF3995"/>
</dbReference>
<accession>A0A4R4ZS13</accession>
<dbReference type="RefSeq" id="WP_132205850.1">
    <property type="nucleotide sequence ID" value="NZ_SMKY01000463.1"/>
</dbReference>
<keyword evidence="3" id="KW-1185">Reference proteome</keyword>
<dbReference type="AlphaFoldDB" id="A0A4R4ZS13"/>
<reference evidence="2 3" key="1">
    <citation type="submission" date="2019-03" db="EMBL/GenBank/DDBJ databases">
        <title>Draft genome sequences of novel Actinobacteria.</title>
        <authorList>
            <person name="Sahin N."/>
            <person name="Ay H."/>
            <person name="Saygin H."/>
        </authorList>
    </citation>
    <scope>NUCLEOTIDE SEQUENCE [LARGE SCALE GENOMIC DNA]</scope>
    <source>
        <strain evidence="2 3">DSM 45941</strain>
    </source>
</reference>
<evidence type="ECO:0000313" key="2">
    <source>
        <dbReference type="EMBL" id="TDD61838.1"/>
    </source>
</evidence>
<dbReference type="OrthoDB" id="2881403at2"/>
<feature type="transmembrane region" description="Helical" evidence="1">
    <location>
        <begin position="12"/>
        <end position="34"/>
    </location>
</feature>
<dbReference type="EMBL" id="SMKY01000463">
    <property type="protein sequence ID" value="TDD61838.1"/>
    <property type="molecule type" value="Genomic_DNA"/>
</dbReference>
<name>A0A4R4ZS13_9ACTN</name>
<comment type="caution">
    <text evidence="2">The sequence shown here is derived from an EMBL/GenBank/DDBJ whole genome shotgun (WGS) entry which is preliminary data.</text>
</comment>
<organism evidence="2 3">
    <name type="scientific">Actinomadura darangshiensis</name>
    <dbReference type="NCBI Taxonomy" id="705336"/>
    <lineage>
        <taxon>Bacteria</taxon>
        <taxon>Bacillati</taxon>
        <taxon>Actinomycetota</taxon>
        <taxon>Actinomycetes</taxon>
        <taxon>Streptosporangiales</taxon>
        <taxon>Thermomonosporaceae</taxon>
        <taxon>Actinomadura</taxon>
    </lineage>
</organism>
<evidence type="ECO:0000313" key="3">
    <source>
        <dbReference type="Proteomes" id="UP000295578"/>
    </source>
</evidence>
<protein>
    <submittedName>
        <fullName evidence="2">DUF3995 domain-containing protein</fullName>
    </submittedName>
</protein>
<dbReference type="Proteomes" id="UP000295578">
    <property type="component" value="Unassembled WGS sequence"/>
</dbReference>
<keyword evidence="1" id="KW-1133">Transmembrane helix</keyword>
<evidence type="ECO:0000256" key="1">
    <source>
        <dbReference type="SAM" id="Phobius"/>
    </source>
</evidence>
<feature type="transmembrane region" description="Helical" evidence="1">
    <location>
        <begin position="132"/>
        <end position="152"/>
    </location>
</feature>
<keyword evidence="1" id="KW-0472">Membrane</keyword>
<gene>
    <name evidence="2" type="ORF">E1293_44610</name>
</gene>